<name>A0ABR6BJN6_9PSEU</name>
<reference evidence="1 2" key="1">
    <citation type="submission" date="2020-08" db="EMBL/GenBank/DDBJ databases">
        <title>Genomic Encyclopedia of Archaeal and Bacterial Type Strains, Phase II (KMG-II): from individual species to whole genera.</title>
        <authorList>
            <person name="Goeker M."/>
        </authorList>
    </citation>
    <scope>NUCLEOTIDE SEQUENCE [LARGE SCALE GENOMIC DNA]</scope>
    <source>
        <strain evidence="1 2">DSM 43850</strain>
    </source>
</reference>
<comment type="caution">
    <text evidence="1">The sequence shown here is derived from an EMBL/GenBank/DDBJ whole genome shotgun (WGS) entry which is preliminary data.</text>
</comment>
<keyword evidence="2" id="KW-1185">Reference proteome</keyword>
<dbReference type="Gene3D" id="3.30.530.20">
    <property type="match status" value="1"/>
</dbReference>
<dbReference type="EMBL" id="JACJID010000003">
    <property type="protein sequence ID" value="MBA8927109.1"/>
    <property type="molecule type" value="Genomic_DNA"/>
</dbReference>
<dbReference type="RefSeq" id="WP_025355705.1">
    <property type="nucleotide sequence ID" value="NZ_BAAABQ010000057.1"/>
</dbReference>
<protein>
    <submittedName>
        <fullName evidence="1">Carbon monoxide dehydrogenase subunit G</fullName>
    </submittedName>
</protein>
<organism evidence="1 2">
    <name type="scientific">Kutzneria viridogrisea</name>
    <dbReference type="NCBI Taxonomy" id="47990"/>
    <lineage>
        <taxon>Bacteria</taxon>
        <taxon>Bacillati</taxon>
        <taxon>Actinomycetota</taxon>
        <taxon>Actinomycetes</taxon>
        <taxon>Pseudonocardiales</taxon>
        <taxon>Pseudonocardiaceae</taxon>
        <taxon>Kutzneria</taxon>
    </lineage>
</organism>
<dbReference type="CDD" id="cd07812">
    <property type="entry name" value="SRPBCC"/>
    <property type="match status" value="1"/>
</dbReference>
<dbReference type="InterPro" id="IPR023393">
    <property type="entry name" value="START-like_dom_sf"/>
</dbReference>
<sequence length="143" mass="15297">MPNVTVSKELPVSKEQAWALLTDLSRYEEWLSLHQGWRSELPAELSQGAKVTEIIAIMGMANKIEWNFDSYEAPSTVRMSGTGMAGVKIAFTLSVQENGSGSAASIDADFSGQMVVGAIGTAIAKTARKELEQSLDTFAGLLG</sequence>
<dbReference type="SUPFAM" id="SSF55961">
    <property type="entry name" value="Bet v1-like"/>
    <property type="match status" value="1"/>
</dbReference>
<evidence type="ECO:0000313" key="2">
    <source>
        <dbReference type="Proteomes" id="UP000517916"/>
    </source>
</evidence>
<dbReference type="Proteomes" id="UP000517916">
    <property type="component" value="Unassembled WGS sequence"/>
</dbReference>
<accession>A0ABR6BJN6</accession>
<dbReference type="InterPro" id="IPR019587">
    <property type="entry name" value="Polyketide_cyclase/dehydratase"/>
</dbReference>
<proteinExistence type="predicted"/>
<evidence type="ECO:0000313" key="1">
    <source>
        <dbReference type="EMBL" id="MBA8927109.1"/>
    </source>
</evidence>
<dbReference type="Pfam" id="PF10604">
    <property type="entry name" value="Polyketide_cyc2"/>
    <property type="match status" value="1"/>
</dbReference>
<gene>
    <name evidence="1" type="ORF">BC739_004315</name>
</gene>